<evidence type="ECO:0000313" key="1">
    <source>
        <dbReference type="EMBL" id="KAG6017251.1"/>
    </source>
</evidence>
<evidence type="ECO:0000313" key="2">
    <source>
        <dbReference type="Proteomes" id="UP000748025"/>
    </source>
</evidence>
<name>A0A9P7NID6_9HYPO</name>
<gene>
    <name evidence="1" type="ORF">E4U43_001927</name>
</gene>
<proteinExistence type="predicted"/>
<accession>A0A9P7NID6</accession>
<reference evidence="1" key="1">
    <citation type="journal article" date="2020" name="bioRxiv">
        <title>Whole genome comparisons of ergot fungi reveals the divergence and evolution of species within the genus Claviceps are the result of varying mechanisms driving genome evolution and host range expansion.</title>
        <authorList>
            <person name="Wyka S.A."/>
            <person name="Mondo S.J."/>
            <person name="Liu M."/>
            <person name="Dettman J."/>
            <person name="Nalam V."/>
            <person name="Broders K.D."/>
        </authorList>
    </citation>
    <scope>NUCLEOTIDE SEQUENCE</scope>
    <source>
        <strain evidence="1">CCC 602</strain>
    </source>
</reference>
<organism evidence="1 2">
    <name type="scientific">Claviceps pusilla</name>
    <dbReference type="NCBI Taxonomy" id="123648"/>
    <lineage>
        <taxon>Eukaryota</taxon>
        <taxon>Fungi</taxon>
        <taxon>Dikarya</taxon>
        <taxon>Ascomycota</taxon>
        <taxon>Pezizomycotina</taxon>
        <taxon>Sordariomycetes</taxon>
        <taxon>Hypocreomycetidae</taxon>
        <taxon>Hypocreales</taxon>
        <taxon>Clavicipitaceae</taxon>
        <taxon>Claviceps</taxon>
    </lineage>
</organism>
<protein>
    <submittedName>
        <fullName evidence="1">Uncharacterized protein</fullName>
    </submittedName>
</protein>
<comment type="caution">
    <text evidence="1">The sequence shown here is derived from an EMBL/GenBank/DDBJ whole genome shotgun (WGS) entry which is preliminary data.</text>
</comment>
<sequence length="162" mass="18057">MTQKHLDASFAQQLQRLVLALVRESLRGQEPIPRVDERDVEMWPYHLELGGHLNAHGAAADHNYAMLGVGHGVDVLLYLKQVLLPSQRLWHNRLGTAQSCRRDKVVVVVRRDNPGDFVDCGGRPRGAVDIVDGAADEFDLWCCEACEVLKVDPCLAGIFFVC</sequence>
<dbReference type="Proteomes" id="UP000748025">
    <property type="component" value="Unassembled WGS sequence"/>
</dbReference>
<dbReference type="EMBL" id="SRPW01000165">
    <property type="protein sequence ID" value="KAG6017251.1"/>
    <property type="molecule type" value="Genomic_DNA"/>
</dbReference>
<dbReference type="AlphaFoldDB" id="A0A9P7NID6"/>
<keyword evidence="2" id="KW-1185">Reference proteome</keyword>